<evidence type="ECO:0000313" key="2">
    <source>
        <dbReference type="Proteomes" id="UP001500736"/>
    </source>
</evidence>
<organism evidence="1 2">
    <name type="scientific">Gaetbulibacter jejuensis</name>
    <dbReference type="NCBI Taxonomy" id="584607"/>
    <lineage>
        <taxon>Bacteria</taxon>
        <taxon>Pseudomonadati</taxon>
        <taxon>Bacteroidota</taxon>
        <taxon>Flavobacteriia</taxon>
        <taxon>Flavobacteriales</taxon>
        <taxon>Flavobacteriaceae</taxon>
        <taxon>Gaetbulibacter</taxon>
    </lineage>
</organism>
<dbReference type="EMBL" id="BAAAGF010000001">
    <property type="protein sequence ID" value="GAA0737107.1"/>
    <property type="molecule type" value="Genomic_DNA"/>
</dbReference>
<keyword evidence="2" id="KW-1185">Reference proteome</keyword>
<accession>A0ABN1JEN4</accession>
<comment type="caution">
    <text evidence="1">The sequence shown here is derived from an EMBL/GenBank/DDBJ whole genome shotgun (WGS) entry which is preliminary data.</text>
</comment>
<dbReference type="Proteomes" id="UP001500736">
    <property type="component" value="Unassembled WGS sequence"/>
</dbReference>
<name>A0ABN1JEN4_9FLAO</name>
<gene>
    <name evidence="1" type="ORF">GCM10009431_03590</name>
</gene>
<reference evidence="1 2" key="1">
    <citation type="journal article" date="2019" name="Int. J. Syst. Evol. Microbiol.">
        <title>The Global Catalogue of Microorganisms (GCM) 10K type strain sequencing project: providing services to taxonomists for standard genome sequencing and annotation.</title>
        <authorList>
            <consortium name="The Broad Institute Genomics Platform"/>
            <consortium name="The Broad Institute Genome Sequencing Center for Infectious Disease"/>
            <person name="Wu L."/>
            <person name="Ma J."/>
        </authorList>
    </citation>
    <scope>NUCLEOTIDE SEQUENCE [LARGE SCALE GENOMIC DNA]</scope>
    <source>
        <strain evidence="1 2">JCM 15976</strain>
    </source>
</reference>
<sequence length="66" mass="7762">MAADCCLTIKKEEIKMTIAMKIIGNMKNLSMTSFLMVRKYLVTNLSYILMKHHIFYELPKFKSKND</sequence>
<evidence type="ECO:0000313" key="1">
    <source>
        <dbReference type="EMBL" id="GAA0737107.1"/>
    </source>
</evidence>
<proteinExistence type="predicted"/>
<protein>
    <submittedName>
        <fullName evidence="1">Uncharacterized protein</fullName>
    </submittedName>
</protein>